<name>A0A3D8Q7Y5_9HELO</name>
<evidence type="ECO:0000313" key="3">
    <source>
        <dbReference type="Proteomes" id="UP000256328"/>
    </source>
</evidence>
<keyword evidence="1" id="KW-1133">Transmembrane helix</keyword>
<feature type="transmembrane region" description="Helical" evidence="1">
    <location>
        <begin position="61"/>
        <end position="78"/>
    </location>
</feature>
<organism evidence="2 3">
    <name type="scientific">Coleophoma crateriformis</name>
    <dbReference type="NCBI Taxonomy" id="565419"/>
    <lineage>
        <taxon>Eukaryota</taxon>
        <taxon>Fungi</taxon>
        <taxon>Dikarya</taxon>
        <taxon>Ascomycota</taxon>
        <taxon>Pezizomycotina</taxon>
        <taxon>Leotiomycetes</taxon>
        <taxon>Helotiales</taxon>
        <taxon>Dermateaceae</taxon>
        <taxon>Coleophoma</taxon>
    </lineage>
</organism>
<feature type="transmembrane region" description="Helical" evidence="1">
    <location>
        <begin position="508"/>
        <end position="528"/>
    </location>
</feature>
<dbReference type="AlphaFoldDB" id="A0A3D8Q7Y5"/>
<keyword evidence="1" id="KW-0472">Membrane</keyword>
<keyword evidence="3" id="KW-1185">Reference proteome</keyword>
<accession>A0A3D8Q7Y5</accession>
<proteinExistence type="predicted"/>
<dbReference type="EMBL" id="PDLN01000022">
    <property type="protein sequence ID" value="RDW57738.1"/>
    <property type="molecule type" value="Genomic_DNA"/>
</dbReference>
<protein>
    <submittedName>
        <fullName evidence="2">Uncharacterized protein</fullName>
    </submittedName>
</protein>
<evidence type="ECO:0000313" key="2">
    <source>
        <dbReference type="EMBL" id="RDW57738.1"/>
    </source>
</evidence>
<feature type="transmembrane region" description="Helical" evidence="1">
    <location>
        <begin position="119"/>
        <end position="142"/>
    </location>
</feature>
<dbReference type="PANTHER" id="PTHR35394">
    <property type="entry name" value="DUF3176 DOMAIN-CONTAINING PROTEIN"/>
    <property type="match status" value="1"/>
</dbReference>
<feature type="transmembrane region" description="Helical" evidence="1">
    <location>
        <begin position="20"/>
        <end position="41"/>
    </location>
</feature>
<evidence type="ECO:0000256" key="1">
    <source>
        <dbReference type="SAM" id="Phobius"/>
    </source>
</evidence>
<sequence>MAQSTNNVPSKKRSIISHNWTLEILSGIAAIVLFVGLISVLRMFDGQHQQDWRYTHFTRNAVVGAFITIIRMLLLIVVTKSLSQNKWTWFSSPNRIGHRFSELESFDDASRGFLGSIRLLGVVKVFHIASMGALVIILVIGLDTFVQNVLGIKYFDVTLVGPSNVGTIPRRETYGYKDSVPTSNYFVTDVSLNIKNAITTGAIGINATTPSLLCSTGNCVWPVVPSLAMCGECTNVTEYLTITRYENYQWLRNLSLPDSSFLIGPVNNRSVLADVPLAFFNVTNTAGYIYNETTDQASGLPSRMYAAQFSMIANAVNDITNGSISASECALWFCVKAYKYSVVSGVVQLEQTNTTSAFDLAEPWPSGALIENGVPVEPVTYDSSLAPDGLGLFRNFTNLPANDFNVPPGMVFGATYANAFAINRTVASVVNGNVSYDPFHVAWNHYSDAVQTLYQSRQNPNLWIQNLARSITVALQSNVGINGTTSPGSSFDGVAHTTITLIAIRWQWMIYPSVLIVLGILHLFVTIWQTRKGPVDIWKNDILAPLLIHVKDKEGKLLSLTTNDKLLKILRKYNVTLTSDKDGQWSFQAIEDYEYEPVNTNMRTT</sequence>
<dbReference type="InterPro" id="IPR021514">
    <property type="entry name" value="DUF3176"/>
</dbReference>
<dbReference type="Pfam" id="PF11374">
    <property type="entry name" value="DUF3176"/>
    <property type="match status" value="1"/>
</dbReference>
<comment type="caution">
    <text evidence="2">The sequence shown here is derived from an EMBL/GenBank/DDBJ whole genome shotgun (WGS) entry which is preliminary data.</text>
</comment>
<gene>
    <name evidence="2" type="ORF">BP5796_12539</name>
</gene>
<reference evidence="2 3" key="1">
    <citation type="journal article" date="2018" name="IMA Fungus">
        <title>IMA Genome-F 9: Draft genome sequence of Annulohypoxylon stygium, Aspergillus mulundensis, Berkeleyomyces basicola (syn. Thielaviopsis basicola), Ceratocystis smalleyi, two Cercospora beticola strains, Coleophoma cylindrospora, Fusarium fracticaudum, Phialophora cf. hyalina, and Morchella septimelata.</title>
        <authorList>
            <person name="Wingfield B.D."/>
            <person name="Bills G.F."/>
            <person name="Dong Y."/>
            <person name="Huang W."/>
            <person name="Nel W.J."/>
            <person name="Swalarsk-Parry B.S."/>
            <person name="Vaghefi N."/>
            <person name="Wilken P.M."/>
            <person name="An Z."/>
            <person name="de Beer Z.W."/>
            <person name="De Vos L."/>
            <person name="Chen L."/>
            <person name="Duong T.A."/>
            <person name="Gao Y."/>
            <person name="Hammerbacher A."/>
            <person name="Kikkert J.R."/>
            <person name="Li Y."/>
            <person name="Li H."/>
            <person name="Li K."/>
            <person name="Li Q."/>
            <person name="Liu X."/>
            <person name="Ma X."/>
            <person name="Naidoo K."/>
            <person name="Pethybridge S.J."/>
            <person name="Sun J."/>
            <person name="Steenkamp E.T."/>
            <person name="van der Nest M.A."/>
            <person name="van Wyk S."/>
            <person name="Wingfield M.J."/>
            <person name="Xiong C."/>
            <person name="Yue Q."/>
            <person name="Zhang X."/>
        </authorList>
    </citation>
    <scope>NUCLEOTIDE SEQUENCE [LARGE SCALE GENOMIC DNA]</scope>
    <source>
        <strain evidence="2 3">BP5796</strain>
    </source>
</reference>
<keyword evidence="1" id="KW-0812">Transmembrane</keyword>
<dbReference type="PANTHER" id="PTHR35394:SF5">
    <property type="entry name" value="DUF3176 DOMAIN-CONTAINING PROTEIN"/>
    <property type="match status" value="1"/>
</dbReference>
<dbReference type="Proteomes" id="UP000256328">
    <property type="component" value="Unassembled WGS sequence"/>
</dbReference>
<dbReference type="OrthoDB" id="5376804at2759"/>